<reference evidence="1 2" key="1">
    <citation type="submission" date="2019-03" db="EMBL/GenBank/DDBJ databases">
        <title>Jiella endophytica sp. nov., a novel endophytic bacterium isolated from root of Ficus microcarpa Linn. f.</title>
        <authorList>
            <person name="Tuo L."/>
        </authorList>
    </citation>
    <scope>NUCLEOTIDE SEQUENCE [LARGE SCALE GENOMIC DNA]</scope>
    <source>
        <strain evidence="1 2">CBS5Q-3</strain>
    </source>
</reference>
<dbReference type="InterPro" id="IPR008767">
    <property type="entry name" value="Phage_SPP1_head-tail_adaptor"/>
</dbReference>
<gene>
    <name evidence="1" type="ORF">E3C22_03390</name>
</gene>
<dbReference type="NCBIfam" id="TIGR01563">
    <property type="entry name" value="gp16_SPP1"/>
    <property type="match status" value="1"/>
</dbReference>
<keyword evidence="2" id="KW-1185">Reference proteome</keyword>
<evidence type="ECO:0000313" key="1">
    <source>
        <dbReference type="EMBL" id="TFF27514.1"/>
    </source>
</evidence>
<name>A0A4Y8RVM8_9HYPH</name>
<dbReference type="InterPro" id="IPR038666">
    <property type="entry name" value="SSP1_head-tail_sf"/>
</dbReference>
<accession>A0A4Y8RVM8</accession>
<organism evidence="1 2">
    <name type="scientific">Jiella endophytica</name>
    <dbReference type="NCBI Taxonomy" id="2558362"/>
    <lineage>
        <taxon>Bacteria</taxon>
        <taxon>Pseudomonadati</taxon>
        <taxon>Pseudomonadota</taxon>
        <taxon>Alphaproteobacteria</taxon>
        <taxon>Hyphomicrobiales</taxon>
        <taxon>Aurantimonadaceae</taxon>
        <taxon>Jiella</taxon>
    </lineage>
</organism>
<dbReference type="RefSeq" id="WP_134760199.1">
    <property type="nucleotide sequence ID" value="NZ_SOZD01000001.1"/>
</dbReference>
<protein>
    <submittedName>
        <fullName evidence="1">Head-tail adaptor protein</fullName>
    </submittedName>
</protein>
<dbReference type="Proteomes" id="UP000298179">
    <property type="component" value="Unassembled WGS sequence"/>
</dbReference>
<comment type="caution">
    <text evidence="1">The sequence shown here is derived from an EMBL/GenBank/DDBJ whole genome shotgun (WGS) entry which is preliminary data.</text>
</comment>
<dbReference type="EMBL" id="SOZD01000001">
    <property type="protein sequence ID" value="TFF27514.1"/>
    <property type="molecule type" value="Genomic_DNA"/>
</dbReference>
<proteinExistence type="predicted"/>
<evidence type="ECO:0000313" key="2">
    <source>
        <dbReference type="Proteomes" id="UP000298179"/>
    </source>
</evidence>
<dbReference type="AlphaFoldDB" id="A0A4Y8RVM8"/>
<dbReference type="Gene3D" id="2.40.10.270">
    <property type="entry name" value="Bacteriophage SPP1 head-tail adaptor protein"/>
    <property type="match status" value="1"/>
</dbReference>
<dbReference type="OrthoDB" id="7478737at2"/>
<sequence length="105" mass="12000">MRAGKLDRTITIQAFTSTVDDYGTPTETWADVTTLRAQLIEASTEEYQRAYGEGSNTAVIFRIRWLDGVTVDQRVLYEGKALNIRETKEIGRRKGLELRCEEVRT</sequence>
<dbReference type="Pfam" id="PF05521">
    <property type="entry name" value="Phage_HCP"/>
    <property type="match status" value="1"/>
</dbReference>